<organism evidence="1 2">
    <name type="scientific">Solihabitans fulvus</name>
    <dbReference type="NCBI Taxonomy" id="1892852"/>
    <lineage>
        <taxon>Bacteria</taxon>
        <taxon>Bacillati</taxon>
        <taxon>Actinomycetota</taxon>
        <taxon>Actinomycetes</taxon>
        <taxon>Pseudonocardiales</taxon>
        <taxon>Pseudonocardiaceae</taxon>
        <taxon>Solihabitans</taxon>
    </lineage>
</organism>
<evidence type="ECO:0000313" key="1">
    <source>
        <dbReference type="EMBL" id="KAA2262436.1"/>
    </source>
</evidence>
<name>A0A5B2XGV5_9PSEU</name>
<dbReference type="AlphaFoldDB" id="A0A5B2XGV5"/>
<reference evidence="1 2" key="1">
    <citation type="submission" date="2019-09" db="EMBL/GenBank/DDBJ databases">
        <title>Goodfellowia gen. nov., a new genus of the Pseudonocardineae related to Actinoalloteichus, containing Goodfellowia coeruleoviolacea gen. nov., comb. nov. gen. nov., comb. nov.</title>
        <authorList>
            <person name="Labeda D."/>
        </authorList>
    </citation>
    <scope>NUCLEOTIDE SEQUENCE [LARGE SCALE GENOMIC DNA]</scope>
    <source>
        <strain evidence="1 2">AN110305</strain>
    </source>
</reference>
<accession>A0A5B2XGV5</accession>
<evidence type="ECO:0000313" key="2">
    <source>
        <dbReference type="Proteomes" id="UP000323454"/>
    </source>
</evidence>
<keyword evidence="2" id="KW-1185">Reference proteome</keyword>
<protein>
    <submittedName>
        <fullName evidence="1">Uncharacterized protein</fullName>
    </submittedName>
</protein>
<gene>
    <name evidence="1" type="ORF">F0L68_14345</name>
</gene>
<dbReference type="EMBL" id="VUOB01000022">
    <property type="protein sequence ID" value="KAA2262436.1"/>
    <property type="molecule type" value="Genomic_DNA"/>
</dbReference>
<dbReference type="Proteomes" id="UP000323454">
    <property type="component" value="Unassembled WGS sequence"/>
</dbReference>
<dbReference type="RefSeq" id="WP_149850018.1">
    <property type="nucleotide sequence ID" value="NZ_VUOB01000022.1"/>
</dbReference>
<sequence length="120" mass="12462">MSTDTQETPEQNADTGQIRQIPIQVVREAPAVAAARESLLTAIGREASTVVEQQPGHSSAALVELARAFALVNMGASDATTPAAPAPTTRLLPVGRSEWAVPADEGGAVPITGPFTRFDD</sequence>
<proteinExistence type="predicted"/>
<comment type="caution">
    <text evidence="1">The sequence shown here is derived from an EMBL/GenBank/DDBJ whole genome shotgun (WGS) entry which is preliminary data.</text>
</comment>
<reference evidence="1 2" key="2">
    <citation type="submission" date="2019-09" db="EMBL/GenBank/DDBJ databases">
        <authorList>
            <person name="Jin C."/>
        </authorList>
    </citation>
    <scope>NUCLEOTIDE SEQUENCE [LARGE SCALE GENOMIC DNA]</scope>
    <source>
        <strain evidence="1 2">AN110305</strain>
    </source>
</reference>